<evidence type="ECO:0000313" key="1">
    <source>
        <dbReference type="EMBL" id="SEG39482.1"/>
    </source>
</evidence>
<proteinExistence type="predicted"/>
<evidence type="ECO:0000313" key="2">
    <source>
        <dbReference type="Proteomes" id="UP000236731"/>
    </source>
</evidence>
<keyword evidence="2" id="KW-1185">Reference proteome</keyword>
<name>A0A1H5ZTK1_9SPHI</name>
<dbReference type="AlphaFoldDB" id="A0A1H5ZTK1"/>
<reference evidence="2" key="1">
    <citation type="submission" date="2016-10" db="EMBL/GenBank/DDBJ databases">
        <authorList>
            <person name="Varghese N."/>
            <person name="Submissions S."/>
        </authorList>
    </citation>
    <scope>NUCLEOTIDE SEQUENCE [LARGE SCALE GENOMIC DNA]</scope>
    <source>
        <strain evidence="2">DSM 22361</strain>
    </source>
</reference>
<sequence length="38" mass="4600">MQILQNNLLWYTTNTFHVKQKKRSAYTADLSFMSKKTY</sequence>
<dbReference type="EMBL" id="FNUT01000007">
    <property type="protein sequence ID" value="SEG39482.1"/>
    <property type="molecule type" value="Genomic_DNA"/>
</dbReference>
<accession>A0A1H5ZTK1</accession>
<protein>
    <submittedName>
        <fullName evidence="1">Uncharacterized protein</fullName>
    </submittedName>
</protein>
<dbReference type="Proteomes" id="UP000236731">
    <property type="component" value="Unassembled WGS sequence"/>
</dbReference>
<organism evidence="1 2">
    <name type="scientific">Sphingobacterium lactis</name>
    <dbReference type="NCBI Taxonomy" id="797291"/>
    <lineage>
        <taxon>Bacteria</taxon>
        <taxon>Pseudomonadati</taxon>
        <taxon>Bacteroidota</taxon>
        <taxon>Sphingobacteriia</taxon>
        <taxon>Sphingobacteriales</taxon>
        <taxon>Sphingobacteriaceae</taxon>
        <taxon>Sphingobacterium</taxon>
    </lineage>
</organism>
<gene>
    <name evidence="1" type="ORF">SAMN05421877_107171</name>
</gene>